<evidence type="ECO:0000256" key="4">
    <source>
        <dbReference type="PIRNR" id="PIRNR006181"/>
    </source>
</evidence>
<dbReference type="GO" id="GO:0006412">
    <property type="term" value="P:translation"/>
    <property type="evidence" value="ECO:0007669"/>
    <property type="project" value="UniProtKB-KW"/>
</dbReference>
<evidence type="ECO:0000313" key="7">
    <source>
        <dbReference type="EMBL" id="PPK53858.1"/>
    </source>
</evidence>
<organism evidence="7 8">
    <name type="scientific">Marinobacter persicus</name>
    <dbReference type="NCBI Taxonomy" id="930118"/>
    <lineage>
        <taxon>Bacteria</taxon>
        <taxon>Pseudomonadati</taxon>
        <taxon>Pseudomonadota</taxon>
        <taxon>Gammaproteobacteria</taxon>
        <taxon>Pseudomonadales</taxon>
        <taxon>Marinobacteraceae</taxon>
        <taxon>Marinobacter</taxon>
    </lineage>
</organism>
<name>A0A2S6G424_9GAMM</name>
<dbReference type="EMBL" id="PTIT01000023">
    <property type="protein sequence ID" value="PPK50583.1"/>
    <property type="molecule type" value="Genomic_DNA"/>
</dbReference>
<dbReference type="RefSeq" id="WP_104416911.1">
    <property type="nucleotide sequence ID" value="NZ_PTIT01000023.1"/>
</dbReference>
<dbReference type="OrthoDB" id="9809296at2"/>
<reference evidence="7 8" key="2">
    <citation type="submission" date="2018-02" db="EMBL/GenBank/DDBJ databases">
        <title>Subsurface microbial communities from deep shales in Ohio and West Virginia, USA.</title>
        <authorList>
            <person name="Wrighton K."/>
        </authorList>
    </citation>
    <scope>NUCLEOTIDE SEQUENCE [LARGE SCALE GENOMIC DNA]</scope>
    <source>
        <strain evidence="7 8">UTICA-S1B9</strain>
    </source>
</reference>
<evidence type="ECO:0000256" key="3">
    <source>
        <dbReference type="ARBA" id="ARBA00023239"/>
    </source>
</evidence>
<evidence type="ECO:0000256" key="1">
    <source>
        <dbReference type="ARBA" id="ARBA00009798"/>
    </source>
</evidence>
<dbReference type="InterPro" id="IPR036754">
    <property type="entry name" value="YbaK/aa-tRNA-synt-asso_dom_sf"/>
</dbReference>
<dbReference type="InterPro" id="IPR007214">
    <property type="entry name" value="YbaK/aa-tRNA-synth-assoc-dom"/>
</dbReference>
<dbReference type="CDD" id="cd00002">
    <property type="entry name" value="YbaK_deacylase"/>
    <property type="match status" value="1"/>
</dbReference>
<dbReference type="Proteomes" id="UP000239446">
    <property type="component" value="Unassembled WGS sequence"/>
</dbReference>
<dbReference type="PANTHER" id="PTHR30411:SF0">
    <property type="entry name" value="CYS-TRNA(PRO)_CYS-TRNA(CYS) DEACYLASE YBAK"/>
    <property type="match status" value="1"/>
</dbReference>
<comment type="similarity">
    <text evidence="1 4">Belongs to the prolyl-tRNA editing family. YbaK/EbsC subfamily.</text>
</comment>
<dbReference type="EMBL" id="PTIU01000023">
    <property type="protein sequence ID" value="PPK53858.1"/>
    <property type="molecule type" value="Genomic_DNA"/>
</dbReference>
<evidence type="ECO:0000259" key="5">
    <source>
        <dbReference type="Pfam" id="PF04073"/>
    </source>
</evidence>
<dbReference type="AlphaFoldDB" id="A0A2S6G424"/>
<dbReference type="Gene3D" id="3.90.960.10">
    <property type="entry name" value="YbaK/aminoacyl-tRNA synthetase-associated domain"/>
    <property type="match status" value="1"/>
</dbReference>
<accession>A0A2S6G424</accession>
<dbReference type="NCBIfam" id="TIGR00011">
    <property type="entry name" value="YbaK_EbsC"/>
    <property type="match status" value="1"/>
</dbReference>
<keyword evidence="2 4" id="KW-0648">Protein biosynthesis</keyword>
<keyword evidence="9" id="KW-1185">Reference proteome</keyword>
<evidence type="ECO:0000313" key="8">
    <source>
        <dbReference type="Proteomes" id="UP000239446"/>
    </source>
</evidence>
<protein>
    <recommendedName>
        <fullName evidence="4">Cys-tRNA(Pro)/Cys-tRNA(Cys) deacylase</fullName>
        <ecNumber evidence="4">4.2.-.-</ecNumber>
    </recommendedName>
</protein>
<dbReference type="PIRSF" id="PIRSF006181">
    <property type="entry name" value="EbsC_YbaK"/>
    <property type="match status" value="1"/>
</dbReference>
<dbReference type="Proteomes" id="UP000239648">
    <property type="component" value="Unassembled WGS sequence"/>
</dbReference>
<evidence type="ECO:0000256" key="2">
    <source>
        <dbReference type="ARBA" id="ARBA00022917"/>
    </source>
</evidence>
<gene>
    <name evidence="7" type="ORF">B0H24_102335</name>
    <name evidence="6" type="ORF">BY455_12335</name>
</gene>
<dbReference type="STRING" id="930118.SAMN05216429_11011"/>
<sequence length="155" mass="16505">MTPGINLARKQKITHTVHEYTHDPDSESYGQEAADKLGVPASRVFKTLVVSLDNKTLAVAVLPVSGMLSMKQIARAAGAKKATMAPPADVERATGYVLGGVSPLGQKKRLKTIIDVSAADYDTVYISAGRRGLEIELSPDDLKSLTNAVLAEICQ</sequence>
<dbReference type="Pfam" id="PF04073">
    <property type="entry name" value="tRNA_edit"/>
    <property type="match status" value="1"/>
</dbReference>
<proteinExistence type="inferred from homology"/>
<dbReference type="EC" id="4.2.-.-" evidence="4"/>
<keyword evidence="3 4" id="KW-0456">Lyase</keyword>
<dbReference type="PANTHER" id="PTHR30411">
    <property type="entry name" value="CYTOPLASMIC PROTEIN"/>
    <property type="match status" value="1"/>
</dbReference>
<dbReference type="GO" id="GO:0016829">
    <property type="term" value="F:lyase activity"/>
    <property type="evidence" value="ECO:0007669"/>
    <property type="project" value="UniProtKB-KW"/>
</dbReference>
<evidence type="ECO:0000313" key="6">
    <source>
        <dbReference type="EMBL" id="PPK50583.1"/>
    </source>
</evidence>
<dbReference type="InterPro" id="IPR004369">
    <property type="entry name" value="Prolyl-tRNA_editing_YbaK/EbsC"/>
</dbReference>
<evidence type="ECO:0000313" key="9">
    <source>
        <dbReference type="Proteomes" id="UP000239648"/>
    </source>
</evidence>
<dbReference type="GO" id="GO:0002161">
    <property type="term" value="F:aminoacyl-tRNA deacylase activity"/>
    <property type="evidence" value="ECO:0007669"/>
    <property type="project" value="InterPro"/>
</dbReference>
<feature type="domain" description="YbaK/aminoacyl-tRNA synthetase-associated" evidence="5">
    <location>
        <begin position="31"/>
        <end position="144"/>
    </location>
</feature>
<dbReference type="SUPFAM" id="SSF55826">
    <property type="entry name" value="YbaK/ProRS associated domain"/>
    <property type="match status" value="1"/>
</dbReference>
<reference evidence="6 9" key="1">
    <citation type="submission" date="2018-02" db="EMBL/GenBank/DDBJ databases">
        <title>Deep subsurface shale carbon reservoir microbial communities from Ohio and West Virginia, USA.</title>
        <authorList>
            <person name="Wrighton K."/>
        </authorList>
    </citation>
    <scope>NUCLEOTIDE SEQUENCE [LARGE SCALE GENOMIC DNA]</scope>
    <source>
        <strain evidence="6 9">UTICA-S1B6</strain>
    </source>
</reference>
<comment type="caution">
    <text evidence="7">The sequence shown here is derived from an EMBL/GenBank/DDBJ whole genome shotgun (WGS) entry which is preliminary data.</text>
</comment>